<evidence type="ECO:0000256" key="1">
    <source>
        <dbReference type="ARBA" id="ARBA00008361"/>
    </source>
</evidence>
<feature type="domain" description="Methyltransferase type 11" evidence="4">
    <location>
        <begin position="46"/>
        <end position="136"/>
    </location>
</feature>
<dbReference type="PANTHER" id="PTHR44942:SF4">
    <property type="entry name" value="METHYLTRANSFERASE TYPE 11 DOMAIN-CONTAINING PROTEIN"/>
    <property type="match status" value="1"/>
</dbReference>
<keyword evidence="2 5" id="KW-0489">Methyltransferase</keyword>
<gene>
    <name evidence="5" type="ORF">KRR39_00795</name>
</gene>
<keyword evidence="3" id="KW-0808">Transferase</keyword>
<reference evidence="5" key="1">
    <citation type="submission" date="2021-06" db="EMBL/GenBank/DDBJ databases">
        <title>Complete genome sequence of Nocardioides sp. G188.</title>
        <authorList>
            <person name="Im W.-T."/>
        </authorList>
    </citation>
    <scope>NUCLEOTIDE SEQUENCE</scope>
    <source>
        <strain evidence="5">G188</strain>
    </source>
</reference>
<protein>
    <submittedName>
        <fullName evidence="5">Class I SAM-dependent methyltransferase</fullName>
    </submittedName>
</protein>
<dbReference type="CDD" id="cd02440">
    <property type="entry name" value="AdoMet_MTases"/>
    <property type="match status" value="1"/>
</dbReference>
<sequence length="254" mass="27528">MTSAGTPRGLLFGTAAESYERYRLGYPDQVVDRTLAYAGRPVAEAVEVGAGTGKATRAFASRGVRVRALEPDPDMHAVLQRETAAMPVEPVLTTFEAYDGPPTGLVYAAAAWHWTDPSTRWTHAADLLEPGGVLAIFGSQLRLADPALEEAVGRALADRVDDSASRPEDEPSAPAWRLAEIEGSGLFQDVRSHDLAREVTVSQEEYVGHLSTISAFLRLGVEDRQKVLRRVVELVPAQVTLDASVVLQLARRRS</sequence>
<evidence type="ECO:0000256" key="2">
    <source>
        <dbReference type="ARBA" id="ARBA00022603"/>
    </source>
</evidence>
<accession>A0A975SYZ2</accession>
<dbReference type="InterPro" id="IPR013216">
    <property type="entry name" value="Methyltransf_11"/>
</dbReference>
<dbReference type="InterPro" id="IPR051052">
    <property type="entry name" value="Diverse_substrate_MTase"/>
</dbReference>
<evidence type="ECO:0000256" key="3">
    <source>
        <dbReference type="ARBA" id="ARBA00022679"/>
    </source>
</evidence>
<dbReference type="GO" id="GO:0032259">
    <property type="term" value="P:methylation"/>
    <property type="evidence" value="ECO:0007669"/>
    <property type="project" value="UniProtKB-KW"/>
</dbReference>
<name>A0A975SYZ2_9ACTN</name>
<dbReference type="PANTHER" id="PTHR44942">
    <property type="entry name" value="METHYLTRANSF_11 DOMAIN-CONTAINING PROTEIN"/>
    <property type="match status" value="1"/>
</dbReference>
<keyword evidence="6" id="KW-1185">Reference proteome</keyword>
<dbReference type="RefSeq" id="WP_216939936.1">
    <property type="nucleotide sequence ID" value="NZ_CP077062.1"/>
</dbReference>
<evidence type="ECO:0000259" key="4">
    <source>
        <dbReference type="Pfam" id="PF08241"/>
    </source>
</evidence>
<proteinExistence type="inferred from homology"/>
<dbReference type="EMBL" id="CP077062">
    <property type="protein sequence ID" value="QWZ08446.1"/>
    <property type="molecule type" value="Genomic_DNA"/>
</dbReference>
<dbReference type="GO" id="GO:0008757">
    <property type="term" value="F:S-adenosylmethionine-dependent methyltransferase activity"/>
    <property type="evidence" value="ECO:0007669"/>
    <property type="project" value="InterPro"/>
</dbReference>
<comment type="similarity">
    <text evidence="1">Belongs to the methyltransferase superfamily.</text>
</comment>
<dbReference type="KEGG" id="nps:KRR39_00795"/>
<evidence type="ECO:0000313" key="6">
    <source>
        <dbReference type="Proteomes" id="UP000683575"/>
    </source>
</evidence>
<organism evidence="5 6">
    <name type="scientific">Nocardioides panacis</name>
    <dbReference type="NCBI Taxonomy" id="2849501"/>
    <lineage>
        <taxon>Bacteria</taxon>
        <taxon>Bacillati</taxon>
        <taxon>Actinomycetota</taxon>
        <taxon>Actinomycetes</taxon>
        <taxon>Propionibacteriales</taxon>
        <taxon>Nocardioidaceae</taxon>
        <taxon>Nocardioides</taxon>
    </lineage>
</organism>
<dbReference type="AlphaFoldDB" id="A0A975SYZ2"/>
<evidence type="ECO:0000313" key="5">
    <source>
        <dbReference type="EMBL" id="QWZ08446.1"/>
    </source>
</evidence>
<dbReference type="Pfam" id="PF08241">
    <property type="entry name" value="Methyltransf_11"/>
    <property type="match status" value="1"/>
</dbReference>
<dbReference type="Proteomes" id="UP000683575">
    <property type="component" value="Chromosome"/>
</dbReference>